<dbReference type="GO" id="GO:0006352">
    <property type="term" value="P:DNA-templated transcription initiation"/>
    <property type="evidence" value="ECO:0007669"/>
    <property type="project" value="InterPro"/>
</dbReference>
<name>A0A1Q6R3V1_9FIRM</name>
<dbReference type="InterPro" id="IPR007630">
    <property type="entry name" value="RNA_pol_sigma70_r4"/>
</dbReference>
<dbReference type="Gene3D" id="1.10.10.10">
    <property type="entry name" value="Winged helix-like DNA-binding domain superfamily/Winged helix DNA-binding domain"/>
    <property type="match status" value="1"/>
</dbReference>
<evidence type="ECO:0000313" key="3">
    <source>
        <dbReference type="Proteomes" id="UP000186777"/>
    </source>
</evidence>
<dbReference type="STRING" id="626940.BHW43_07765"/>
<accession>A0A1Q6R3V1</accession>
<dbReference type="InterPro" id="IPR036388">
    <property type="entry name" value="WH-like_DNA-bd_sf"/>
</dbReference>
<comment type="caution">
    <text evidence="2">The sequence shown here is derived from an EMBL/GenBank/DDBJ whole genome shotgun (WGS) entry which is preliminary data.</text>
</comment>
<feature type="domain" description="RNA polymerase sigma-70 region 4" evidence="1">
    <location>
        <begin position="27"/>
        <end position="72"/>
    </location>
</feature>
<dbReference type="GO" id="GO:0003700">
    <property type="term" value="F:DNA-binding transcription factor activity"/>
    <property type="evidence" value="ECO:0007669"/>
    <property type="project" value="InterPro"/>
</dbReference>
<reference evidence="2 3" key="1">
    <citation type="journal article" date="2016" name="Nat. Biotechnol.">
        <title>Measurement of bacterial replication rates in microbial communities.</title>
        <authorList>
            <person name="Brown C.T."/>
            <person name="Olm M.R."/>
            <person name="Thomas B.C."/>
            <person name="Banfield J.F."/>
        </authorList>
    </citation>
    <scope>NUCLEOTIDE SEQUENCE [LARGE SCALE GENOMIC DNA]</scope>
    <source>
        <strain evidence="2">46_33</strain>
    </source>
</reference>
<dbReference type="AlphaFoldDB" id="A0A1Q6R3V1"/>
<gene>
    <name evidence="2" type="ORF">BHW43_07765</name>
</gene>
<dbReference type="Proteomes" id="UP000186777">
    <property type="component" value="Unassembled WGS sequence"/>
</dbReference>
<protein>
    <recommendedName>
        <fullName evidence="1">RNA polymerase sigma-70 region 4 domain-containing protein</fullName>
    </recommendedName>
</protein>
<dbReference type="RefSeq" id="WP_303680110.1">
    <property type="nucleotide sequence ID" value="NZ_CALJWU010000002.1"/>
</dbReference>
<evidence type="ECO:0000313" key="2">
    <source>
        <dbReference type="EMBL" id="OLA37061.1"/>
    </source>
</evidence>
<dbReference type="SUPFAM" id="SSF88659">
    <property type="entry name" value="Sigma3 and sigma4 domains of RNA polymerase sigma factors"/>
    <property type="match status" value="1"/>
</dbReference>
<dbReference type="InterPro" id="IPR013324">
    <property type="entry name" value="RNA_pol_sigma_r3/r4-like"/>
</dbReference>
<dbReference type="Pfam" id="PF04545">
    <property type="entry name" value="Sigma70_r4"/>
    <property type="match status" value="1"/>
</dbReference>
<proteinExistence type="predicted"/>
<organism evidence="2 3">
    <name type="scientific">Phascolarctobacterium succinatutens</name>
    <dbReference type="NCBI Taxonomy" id="626940"/>
    <lineage>
        <taxon>Bacteria</taxon>
        <taxon>Bacillati</taxon>
        <taxon>Bacillota</taxon>
        <taxon>Negativicutes</taxon>
        <taxon>Acidaminococcales</taxon>
        <taxon>Acidaminococcaceae</taxon>
        <taxon>Phascolarctobacterium</taxon>
    </lineage>
</organism>
<dbReference type="EMBL" id="MNTG01000034">
    <property type="protein sequence ID" value="OLA37061.1"/>
    <property type="molecule type" value="Genomic_DNA"/>
</dbReference>
<sequence length="77" mass="9209">MDVTRKRARAWLRMCSRIELDRAMEEARLTEQQREVIELMFTRGLSVVAIKLRCNMDESTVKRILARSYDKIYNVIM</sequence>
<evidence type="ECO:0000259" key="1">
    <source>
        <dbReference type="Pfam" id="PF04545"/>
    </source>
</evidence>